<dbReference type="GO" id="GO:0016020">
    <property type="term" value="C:membrane"/>
    <property type="evidence" value="ECO:0007669"/>
    <property type="project" value="UniProtKB-SubCell"/>
</dbReference>
<keyword evidence="8 15" id="KW-1133">Transmembrane helix</keyword>
<dbReference type="InterPro" id="IPR050364">
    <property type="entry name" value="Cytochrome_P450_fung"/>
</dbReference>
<name>J4H2S1_9APHY</name>
<feature type="binding site" description="axial binding residue" evidence="13">
    <location>
        <position position="457"/>
    </location>
    <ligand>
        <name>heme</name>
        <dbReference type="ChEBI" id="CHEBI:30413"/>
    </ligand>
    <ligandPart>
        <name>Fe</name>
        <dbReference type="ChEBI" id="CHEBI:18248"/>
    </ligandPart>
</feature>
<dbReference type="SUPFAM" id="SSF48264">
    <property type="entry name" value="Cytochrome P450"/>
    <property type="match status" value="1"/>
</dbReference>
<evidence type="ECO:0000313" key="16">
    <source>
        <dbReference type="EMBL" id="CCM02014.1"/>
    </source>
</evidence>
<feature type="transmembrane region" description="Helical" evidence="15">
    <location>
        <begin position="27"/>
        <end position="44"/>
    </location>
</feature>
<sequence length="535" mass="59308">MTALSSSIVLAASIAIAFRITLHANFLITSATFGFAYVFARWILTSRKMQGIAPGPPLWPVIGNATHIPTESPWLTFSKWAQTYGDIIHLDAMGQPIIILNSIQAAKDLLDKRSSIYSGRPHMVMACDLIGYAQGFVLQPYGEEWRKQRKIVNQDFNQSVVQRYYDVQETQARKLVLGVLNDPSSLESEIKMRIAAIILEANYGYTVQSKDDPFYTIPLDAMSNFSKATAPGAFLVDLIPQLKNLPEWMPGTGFFQTAKDMRKIMMEGTWNPYLWARDNLPTGIAHTPSLCATTLTQVDGPLSAADEHSLVWAGSAVLGGGLDTNMSTILSFVLAMLHYPEIQAKARAEIDAVVGCDRLPSLADKSSLPYVRSIVTEVYRWAPPVPLCIPHCLNEDDVYNGIHLPKGSLVMPNIWHMTRDPNTYPNPDAFQPERYDGSDIEMQKVTDLVFGFGRRVCPGIHFAQGTIFAIISTLLATCEILPTRDAHGRPVIPEVAYTSSTICFPKNVQAHFTPRTPQAMSLLTQSIVEQEFVVN</sequence>
<gene>
    <name evidence="16" type="ORF">FIBRA_04090</name>
</gene>
<comment type="cofactor">
    <cofactor evidence="1 13">
        <name>heme</name>
        <dbReference type="ChEBI" id="CHEBI:30413"/>
    </cofactor>
</comment>
<dbReference type="HOGENOM" id="CLU_001570_2_3_1"/>
<keyword evidence="7 13" id="KW-0479">Metal-binding</keyword>
<dbReference type="STRING" id="599839.J4H2S1"/>
<keyword evidence="9 14" id="KW-0560">Oxidoreductase</keyword>
<dbReference type="CDD" id="cd11065">
    <property type="entry name" value="CYP64-like"/>
    <property type="match status" value="1"/>
</dbReference>
<dbReference type="Proteomes" id="UP000006352">
    <property type="component" value="Unassembled WGS sequence"/>
</dbReference>
<dbReference type="PANTHER" id="PTHR46300">
    <property type="entry name" value="P450, PUTATIVE (EUROFUNG)-RELATED-RELATED"/>
    <property type="match status" value="1"/>
</dbReference>
<dbReference type="OrthoDB" id="2789670at2759"/>
<comment type="similarity">
    <text evidence="4 14">Belongs to the cytochrome P450 family.</text>
</comment>
<dbReference type="Gene3D" id="1.10.630.10">
    <property type="entry name" value="Cytochrome P450"/>
    <property type="match status" value="1"/>
</dbReference>
<evidence type="ECO:0000256" key="15">
    <source>
        <dbReference type="SAM" id="Phobius"/>
    </source>
</evidence>
<organism evidence="16 17">
    <name type="scientific">Fibroporia radiculosa</name>
    <dbReference type="NCBI Taxonomy" id="599839"/>
    <lineage>
        <taxon>Eukaryota</taxon>
        <taxon>Fungi</taxon>
        <taxon>Dikarya</taxon>
        <taxon>Basidiomycota</taxon>
        <taxon>Agaricomycotina</taxon>
        <taxon>Agaricomycetes</taxon>
        <taxon>Polyporales</taxon>
        <taxon>Fibroporiaceae</taxon>
        <taxon>Fibroporia</taxon>
    </lineage>
</organism>
<evidence type="ECO:0000256" key="9">
    <source>
        <dbReference type="ARBA" id="ARBA00023002"/>
    </source>
</evidence>
<dbReference type="InterPro" id="IPR002401">
    <property type="entry name" value="Cyt_P450_E_grp-I"/>
</dbReference>
<dbReference type="InterPro" id="IPR017972">
    <property type="entry name" value="Cyt_P450_CS"/>
</dbReference>
<comment type="pathway">
    <text evidence="3">Secondary metabolite biosynthesis.</text>
</comment>
<evidence type="ECO:0000256" key="3">
    <source>
        <dbReference type="ARBA" id="ARBA00005179"/>
    </source>
</evidence>
<dbReference type="PRINTS" id="PR00463">
    <property type="entry name" value="EP450I"/>
</dbReference>
<evidence type="ECO:0000256" key="11">
    <source>
        <dbReference type="ARBA" id="ARBA00023033"/>
    </source>
</evidence>
<evidence type="ECO:0000256" key="4">
    <source>
        <dbReference type="ARBA" id="ARBA00010617"/>
    </source>
</evidence>
<dbReference type="RefSeq" id="XP_012181297.1">
    <property type="nucleotide sequence ID" value="XM_012325907.1"/>
</dbReference>
<dbReference type="AlphaFoldDB" id="J4H2S1"/>
<proteinExistence type="inferred from homology"/>
<keyword evidence="6 15" id="KW-0812">Transmembrane</keyword>
<keyword evidence="12 15" id="KW-0472">Membrane</keyword>
<evidence type="ECO:0008006" key="18">
    <source>
        <dbReference type="Google" id="ProtNLM"/>
    </source>
</evidence>
<evidence type="ECO:0000256" key="13">
    <source>
        <dbReference type="PIRSR" id="PIRSR602401-1"/>
    </source>
</evidence>
<evidence type="ECO:0000256" key="6">
    <source>
        <dbReference type="ARBA" id="ARBA00022692"/>
    </source>
</evidence>
<dbReference type="InterPro" id="IPR001128">
    <property type="entry name" value="Cyt_P450"/>
</dbReference>
<evidence type="ECO:0000256" key="12">
    <source>
        <dbReference type="ARBA" id="ARBA00023136"/>
    </source>
</evidence>
<dbReference type="EMBL" id="HE797059">
    <property type="protein sequence ID" value="CCM02014.1"/>
    <property type="molecule type" value="Genomic_DNA"/>
</dbReference>
<evidence type="ECO:0000256" key="7">
    <source>
        <dbReference type="ARBA" id="ARBA00022723"/>
    </source>
</evidence>
<keyword evidence="11 14" id="KW-0503">Monooxygenase</keyword>
<comment type="subcellular location">
    <subcellularLocation>
        <location evidence="2">Membrane</location>
        <topology evidence="2">Single-pass membrane protein</topology>
    </subcellularLocation>
</comment>
<dbReference type="GO" id="GO:0004497">
    <property type="term" value="F:monooxygenase activity"/>
    <property type="evidence" value="ECO:0007669"/>
    <property type="project" value="UniProtKB-KW"/>
</dbReference>
<accession>J4H2S1</accession>
<dbReference type="GO" id="GO:0016705">
    <property type="term" value="F:oxidoreductase activity, acting on paired donors, with incorporation or reduction of molecular oxygen"/>
    <property type="evidence" value="ECO:0007669"/>
    <property type="project" value="InterPro"/>
</dbReference>
<evidence type="ECO:0000256" key="14">
    <source>
        <dbReference type="RuleBase" id="RU000461"/>
    </source>
</evidence>
<evidence type="ECO:0000313" key="17">
    <source>
        <dbReference type="Proteomes" id="UP000006352"/>
    </source>
</evidence>
<dbReference type="GO" id="GO:0020037">
    <property type="term" value="F:heme binding"/>
    <property type="evidence" value="ECO:0007669"/>
    <property type="project" value="InterPro"/>
</dbReference>
<evidence type="ECO:0000256" key="1">
    <source>
        <dbReference type="ARBA" id="ARBA00001971"/>
    </source>
</evidence>
<evidence type="ECO:0000256" key="10">
    <source>
        <dbReference type="ARBA" id="ARBA00023004"/>
    </source>
</evidence>
<keyword evidence="5 13" id="KW-0349">Heme</keyword>
<keyword evidence="17" id="KW-1185">Reference proteome</keyword>
<evidence type="ECO:0000256" key="5">
    <source>
        <dbReference type="ARBA" id="ARBA00022617"/>
    </source>
</evidence>
<dbReference type="PANTHER" id="PTHR46300:SF7">
    <property type="entry name" value="P450, PUTATIVE (EUROFUNG)-RELATED"/>
    <property type="match status" value="1"/>
</dbReference>
<reference evidence="16 17" key="1">
    <citation type="journal article" date="2012" name="Appl. Environ. Microbiol.">
        <title>Short-read sequencing for genomic analysis of the brown rot fungus Fibroporia radiculosa.</title>
        <authorList>
            <person name="Tang J.D."/>
            <person name="Perkins A.D."/>
            <person name="Sonstegard T.S."/>
            <person name="Schroeder S.G."/>
            <person name="Burgess S.C."/>
            <person name="Diehl S.V."/>
        </authorList>
    </citation>
    <scope>NUCLEOTIDE SEQUENCE [LARGE SCALE GENOMIC DNA]</scope>
    <source>
        <strain evidence="16 17">TFFH 294</strain>
    </source>
</reference>
<dbReference type="GeneID" id="24096925"/>
<dbReference type="PROSITE" id="PS00086">
    <property type="entry name" value="CYTOCHROME_P450"/>
    <property type="match status" value="1"/>
</dbReference>
<keyword evidence="10 13" id="KW-0408">Iron</keyword>
<protein>
    <recommendedName>
        <fullName evidence="18">Cytochrome P450</fullName>
    </recommendedName>
</protein>
<dbReference type="GO" id="GO:0005506">
    <property type="term" value="F:iron ion binding"/>
    <property type="evidence" value="ECO:0007669"/>
    <property type="project" value="InterPro"/>
</dbReference>
<dbReference type="InParanoid" id="J4H2S1"/>
<dbReference type="InterPro" id="IPR036396">
    <property type="entry name" value="Cyt_P450_sf"/>
</dbReference>
<evidence type="ECO:0000256" key="2">
    <source>
        <dbReference type="ARBA" id="ARBA00004167"/>
    </source>
</evidence>
<dbReference type="Pfam" id="PF00067">
    <property type="entry name" value="p450"/>
    <property type="match status" value="1"/>
</dbReference>
<evidence type="ECO:0000256" key="8">
    <source>
        <dbReference type="ARBA" id="ARBA00022989"/>
    </source>
</evidence>